<reference evidence="1 3" key="1">
    <citation type="submission" date="2014-05" db="EMBL/GenBank/DDBJ databases">
        <title>Methylome analysis of the phasevarions of Haemophilus influenzae.</title>
        <authorList>
            <person name="Atack J.M."/>
            <person name="Fox K.L."/>
            <person name="Power P.M."/>
            <person name="Clark T."/>
            <person name="Jurcisek J."/>
            <person name="Korlach J."/>
            <person name="Bakaletz L.O."/>
            <person name="Jennings M.P."/>
        </authorList>
    </citation>
    <scope>NUCLEOTIDE SEQUENCE [LARGE SCALE GENOMIC DNA]</scope>
    <source>
        <strain evidence="1 3">1209</strain>
    </source>
</reference>
<comment type="caution">
    <text evidence="1">The sequence shown here is derived from an EMBL/GenBank/DDBJ whole genome shotgun (WGS) entry which is preliminary data.</text>
</comment>
<evidence type="ECO:0000313" key="3">
    <source>
        <dbReference type="Proteomes" id="UP000050700"/>
    </source>
</evidence>
<evidence type="ECO:0000313" key="2">
    <source>
        <dbReference type="EMBL" id="RFN62786.1"/>
    </source>
</evidence>
<gene>
    <name evidence="2" type="ORF">CH627_07835</name>
    <name evidence="1" type="ORF">NTHI1209_01133</name>
</gene>
<organism evidence="1 3">
    <name type="scientific">Haemophilus influenzae</name>
    <dbReference type="NCBI Taxonomy" id="727"/>
    <lineage>
        <taxon>Bacteria</taxon>
        <taxon>Pseudomonadati</taxon>
        <taxon>Pseudomonadota</taxon>
        <taxon>Gammaproteobacteria</taxon>
        <taxon>Pasteurellales</taxon>
        <taxon>Pasteurellaceae</taxon>
        <taxon>Haemophilus</taxon>
    </lineage>
</organism>
<dbReference type="Proteomes" id="UP000050700">
    <property type="component" value="Unassembled WGS sequence"/>
</dbReference>
<proteinExistence type="predicted"/>
<dbReference type="EMBL" id="QVJI01000011">
    <property type="protein sequence ID" value="RFN62786.1"/>
    <property type="molecule type" value="Genomic_DNA"/>
</dbReference>
<accession>A0A0D0H1M2</accession>
<sequence length="72" mass="8535">MTYKIKIIKNERYCISDRAFNTSNQAYLKNTKLILIHETVDNHLVIFHFPLYFVVFYDKQVAPNLSLNLSII</sequence>
<dbReference type="EMBL" id="JMQP01000002">
    <property type="protein sequence ID" value="KIS35526.1"/>
    <property type="molecule type" value="Genomic_DNA"/>
</dbReference>
<evidence type="ECO:0000313" key="1">
    <source>
        <dbReference type="EMBL" id="KIS35526.1"/>
    </source>
</evidence>
<dbReference type="KEGG" id="hih:NF38_07440"/>
<dbReference type="AlphaFoldDB" id="A0A0D0H1M2"/>
<name>A0A0D0H1M2_HAEIF</name>
<protein>
    <submittedName>
        <fullName evidence="1">Uncharacterized protein</fullName>
    </submittedName>
</protein>
<reference evidence="2" key="2">
    <citation type="submission" date="2018-08" db="EMBL/GenBank/DDBJ databases">
        <title>Antagonistic pleiotropy in the bifunctional surface protein FadL/P1 during adaptation of Haemophilus influenzae to chronic lung infection associated with COPD.</title>
        <authorList>
            <person name="Moleres J."/>
            <person name="Ehrlich R."/>
        </authorList>
    </citation>
    <scope>NUCLEOTIDE SEQUENCE [LARGE SCALE GENOMIC DNA]</scope>
    <source>
        <strain evidence="2">P668-6062</strain>
    </source>
</reference>